<dbReference type="EMBL" id="JARJLG010000101">
    <property type="protein sequence ID" value="KAJ7745795.1"/>
    <property type="molecule type" value="Genomic_DNA"/>
</dbReference>
<gene>
    <name evidence="1" type="ORF">DFH07DRAFT_776565</name>
</gene>
<dbReference type="Proteomes" id="UP001215280">
    <property type="component" value="Unassembled WGS sequence"/>
</dbReference>
<accession>A0AAD7INC3</accession>
<comment type="caution">
    <text evidence="1">The sequence shown here is derived from an EMBL/GenBank/DDBJ whole genome shotgun (WGS) entry which is preliminary data.</text>
</comment>
<reference evidence="1" key="1">
    <citation type="submission" date="2023-03" db="EMBL/GenBank/DDBJ databases">
        <title>Massive genome expansion in bonnet fungi (Mycena s.s.) driven by repeated elements and novel gene families across ecological guilds.</title>
        <authorList>
            <consortium name="Lawrence Berkeley National Laboratory"/>
            <person name="Harder C.B."/>
            <person name="Miyauchi S."/>
            <person name="Viragh M."/>
            <person name="Kuo A."/>
            <person name="Thoen E."/>
            <person name="Andreopoulos B."/>
            <person name="Lu D."/>
            <person name="Skrede I."/>
            <person name="Drula E."/>
            <person name="Henrissat B."/>
            <person name="Morin E."/>
            <person name="Kohler A."/>
            <person name="Barry K."/>
            <person name="LaButti K."/>
            <person name="Morin E."/>
            <person name="Salamov A."/>
            <person name="Lipzen A."/>
            <person name="Mereny Z."/>
            <person name="Hegedus B."/>
            <person name="Baldrian P."/>
            <person name="Stursova M."/>
            <person name="Weitz H."/>
            <person name="Taylor A."/>
            <person name="Grigoriev I.V."/>
            <person name="Nagy L.G."/>
            <person name="Martin F."/>
            <person name="Kauserud H."/>
        </authorList>
    </citation>
    <scope>NUCLEOTIDE SEQUENCE</scope>
    <source>
        <strain evidence="1">CBHHK188m</strain>
    </source>
</reference>
<dbReference type="AlphaFoldDB" id="A0AAD7INC3"/>
<protein>
    <submittedName>
        <fullName evidence="1">Uncharacterized protein</fullName>
    </submittedName>
</protein>
<sequence length="179" mass="20141">MDSCEGIEKLLSLLKDMPHLALVITLRGEERPAQVRWTRPFLAPLKLLTLEDACHTFFDIAEDIHDSNEVDRLLSFTDNMPLAIDLMAHLVDYEGVLSRWEVLWPEIKSGAINPTVWITSSPDAQDLLNLLAIPPDGILELELLQSKLPIENLLGWKATLLRASLATIDVRGRLKKRGT</sequence>
<keyword evidence="2" id="KW-1185">Reference proteome</keyword>
<evidence type="ECO:0000313" key="1">
    <source>
        <dbReference type="EMBL" id="KAJ7745795.1"/>
    </source>
</evidence>
<organism evidence="1 2">
    <name type="scientific">Mycena maculata</name>
    <dbReference type="NCBI Taxonomy" id="230809"/>
    <lineage>
        <taxon>Eukaryota</taxon>
        <taxon>Fungi</taxon>
        <taxon>Dikarya</taxon>
        <taxon>Basidiomycota</taxon>
        <taxon>Agaricomycotina</taxon>
        <taxon>Agaricomycetes</taxon>
        <taxon>Agaricomycetidae</taxon>
        <taxon>Agaricales</taxon>
        <taxon>Marasmiineae</taxon>
        <taxon>Mycenaceae</taxon>
        <taxon>Mycena</taxon>
    </lineage>
</organism>
<proteinExistence type="predicted"/>
<evidence type="ECO:0000313" key="2">
    <source>
        <dbReference type="Proteomes" id="UP001215280"/>
    </source>
</evidence>
<name>A0AAD7INC3_9AGAR</name>